<evidence type="ECO:0000313" key="3">
    <source>
        <dbReference type="Proteomes" id="UP000266677"/>
    </source>
</evidence>
<gene>
    <name evidence="2" type="ORF">D5S18_23490</name>
</gene>
<evidence type="ECO:0000313" key="2">
    <source>
        <dbReference type="EMBL" id="RJO72136.1"/>
    </source>
</evidence>
<proteinExistence type="inferred from homology"/>
<dbReference type="EMBL" id="QZFU01000029">
    <property type="protein sequence ID" value="RJO72136.1"/>
    <property type="molecule type" value="Genomic_DNA"/>
</dbReference>
<dbReference type="NCBIfam" id="TIGR03930">
    <property type="entry name" value="WXG100_ESAT6"/>
    <property type="match status" value="1"/>
</dbReference>
<dbReference type="AlphaFoldDB" id="A0A3A4KFL8"/>
<dbReference type="RefSeq" id="WP_120043238.1">
    <property type="nucleotide sequence ID" value="NZ_QZFU01000029.1"/>
</dbReference>
<keyword evidence="3" id="KW-1185">Reference proteome</keyword>
<dbReference type="OrthoDB" id="4554345at2"/>
<name>A0A3A4KFL8_9NOCA</name>
<comment type="caution">
    <text evidence="2">The sequence shown here is derived from an EMBL/GenBank/DDBJ whole genome shotgun (WGS) entry which is preliminary data.</text>
</comment>
<accession>A0A3A4KFL8</accession>
<protein>
    <recommendedName>
        <fullName evidence="1">ESAT-6-like protein</fullName>
    </recommendedName>
</protein>
<sequence length="106" mass="11539">MAGNLTASTDDIDAFANSIRTQHDSLSQAIQQLRTLEHNTSASWNGEAAKAFTSFMEIYFSQAARMNDQLQETADKIAKASGKTTDHDQHSAKAVSAVIHNMTLPN</sequence>
<dbReference type="InterPro" id="IPR010310">
    <property type="entry name" value="T7SS_ESAT-6-like"/>
</dbReference>
<comment type="similarity">
    <text evidence="1">Belongs to the WXG100 family.</text>
</comment>
<organism evidence="2 3">
    <name type="scientific">Nocardia panacis</name>
    <dbReference type="NCBI Taxonomy" id="2340916"/>
    <lineage>
        <taxon>Bacteria</taxon>
        <taxon>Bacillati</taxon>
        <taxon>Actinomycetota</taxon>
        <taxon>Actinomycetes</taxon>
        <taxon>Mycobacteriales</taxon>
        <taxon>Nocardiaceae</taxon>
        <taxon>Nocardia</taxon>
    </lineage>
</organism>
<reference evidence="2 3" key="1">
    <citation type="submission" date="2018-09" db="EMBL/GenBank/DDBJ databases">
        <title>YIM PH21274 draft genome.</title>
        <authorList>
            <person name="Miao C."/>
        </authorList>
    </citation>
    <scope>NUCLEOTIDE SEQUENCE [LARGE SCALE GENOMIC DNA]</scope>
    <source>
        <strain evidence="2 3">YIM PH 21724</strain>
    </source>
</reference>
<dbReference type="Gene3D" id="1.10.287.1060">
    <property type="entry name" value="ESAT-6-like"/>
    <property type="match status" value="1"/>
</dbReference>
<evidence type="ECO:0000256" key="1">
    <source>
        <dbReference type="RuleBase" id="RU362001"/>
    </source>
</evidence>
<dbReference type="Proteomes" id="UP000266677">
    <property type="component" value="Unassembled WGS sequence"/>
</dbReference>
<dbReference type="SUPFAM" id="SSF140453">
    <property type="entry name" value="EsxAB dimer-like"/>
    <property type="match status" value="1"/>
</dbReference>
<dbReference type="InterPro" id="IPR036689">
    <property type="entry name" value="ESAT-6-like_sf"/>
</dbReference>
<dbReference type="Pfam" id="PF06013">
    <property type="entry name" value="WXG100"/>
    <property type="match status" value="1"/>
</dbReference>